<dbReference type="InterPro" id="IPR020818">
    <property type="entry name" value="Chaperonin_GroES"/>
</dbReference>
<dbReference type="GO" id="GO:0005524">
    <property type="term" value="F:ATP binding"/>
    <property type="evidence" value="ECO:0007669"/>
    <property type="project" value="InterPro"/>
</dbReference>
<proteinExistence type="inferred from homology"/>
<dbReference type="GO" id="GO:0051087">
    <property type="term" value="F:protein-folding chaperone binding"/>
    <property type="evidence" value="ECO:0007669"/>
    <property type="project" value="TreeGrafter"/>
</dbReference>
<protein>
    <submittedName>
        <fullName evidence="3">Co-chaperonin GroES (HSP10)</fullName>
    </submittedName>
</protein>
<dbReference type="EMBL" id="FNGS01000005">
    <property type="protein sequence ID" value="SDM21070.1"/>
    <property type="molecule type" value="Genomic_DNA"/>
</dbReference>
<sequence>MSAIEGLNTLRKVTMMGDKILVKPAADQQQTRSGLYLPPTVAEKEDIQKGTAVKVGPGFPIPAATDDDEPWKEKKEDVKYVPLQVRENDQVLFLRRNGYEVEVDGENYIIIPQSAVLLMIREDELSELGL</sequence>
<evidence type="ECO:0000256" key="2">
    <source>
        <dbReference type="ARBA" id="ARBA00023186"/>
    </source>
</evidence>
<keyword evidence="2" id="KW-0143">Chaperone</keyword>
<dbReference type="STRING" id="563176.SAMN04488090_2841"/>
<dbReference type="GO" id="GO:0051082">
    <property type="term" value="F:unfolded protein binding"/>
    <property type="evidence" value="ECO:0007669"/>
    <property type="project" value="TreeGrafter"/>
</dbReference>
<dbReference type="Gene3D" id="2.30.33.40">
    <property type="entry name" value="GroES chaperonin"/>
    <property type="match status" value="1"/>
</dbReference>
<gene>
    <name evidence="3" type="ORF">SAMN04488090_2841</name>
</gene>
<dbReference type="InterPro" id="IPR037124">
    <property type="entry name" value="Chaperonin_GroES_sf"/>
</dbReference>
<dbReference type="GO" id="GO:0044183">
    <property type="term" value="F:protein folding chaperone"/>
    <property type="evidence" value="ECO:0007669"/>
    <property type="project" value="InterPro"/>
</dbReference>
<reference evidence="3 4" key="1">
    <citation type="submission" date="2016-10" db="EMBL/GenBank/DDBJ databases">
        <authorList>
            <person name="de Groot N.N."/>
        </authorList>
    </citation>
    <scope>NUCLEOTIDE SEQUENCE [LARGE SCALE GENOMIC DNA]</scope>
    <source>
        <strain evidence="3 4">DSM 21668</strain>
    </source>
</reference>
<dbReference type="PANTHER" id="PTHR10772">
    <property type="entry name" value="10 KDA HEAT SHOCK PROTEIN"/>
    <property type="match status" value="1"/>
</dbReference>
<dbReference type="GO" id="GO:0046872">
    <property type="term" value="F:metal ion binding"/>
    <property type="evidence" value="ECO:0007669"/>
    <property type="project" value="TreeGrafter"/>
</dbReference>
<keyword evidence="4" id="KW-1185">Reference proteome</keyword>
<evidence type="ECO:0000313" key="4">
    <source>
        <dbReference type="Proteomes" id="UP000198901"/>
    </source>
</evidence>
<dbReference type="AlphaFoldDB" id="A0A1G9RDE0"/>
<dbReference type="PANTHER" id="PTHR10772:SF58">
    <property type="entry name" value="CO-CHAPERONIN GROES"/>
    <property type="match status" value="1"/>
</dbReference>
<dbReference type="CDD" id="cd00320">
    <property type="entry name" value="cpn10"/>
    <property type="match status" value="1"/>
</dbReference>
<evidence type="ECO:0000313" key="3">
    <source>
        <dbReference type="EMBL" id="SDM21070.1"/>
    </source>
</evidence>
<dbReference type="Proteomes" id="UP000198901">
    <property type="component" value="Unassembled WGS sequence"/>
</dbReference>
<dbReference type="RefSeq" id="WP_093203371.1">
    <property type="nucleotide sequence ID" value="NZ_FNGS01000005.1"/>
</dbReference>
<accession>A0A1G9RDE0</accession>
<dbReference type="Pfam" id="PF00166">
    <property type="entry name" value="Cpn10"/>
    <property type="match status" value="1"/>
</dbReference>
<organism evidence="3 4">
    <name type="scientific">Siphonobacter aquaeclarae</name>
    <dbReference type="NCBI Taxonomy" id="563176"/>
    <lineage>
        <taxon>Bacteria</taxon>
        <taxon>Pseudomonadati</taxon>
        <taxon>Bacteroidota</taxon>
        <taxon>Cytophagia</taxon>
        <taxon>Cytophagales</taxon>
        <taxon>Cytophagaceae</taxon>
        <taxon>Siphonobacter</taxon>
    </lineage>
</organism>
<dbReference type="InterPro" id="IPR011032">
    <property type="entry name" value="GroES-like_sf"/>
</dbReference>
<comment type="similarity">
    <text evidence="1">Belongs to the GroES chaperonin family.</text>
</comment>
<dbReference type="SMART" id="SM00883">
    <property type="entry name" value="Cpn10"/>
    <property type="match status" value="1"/>
</dbReference>
<dbReference type="OrthoDB" id="9801482at2"/>
<evidence type="ECO:0000256" key="1">
    <source>
        <dbReference type="ARBA" id="ARBA00006975"/>
    </source>
</evidence>
<name>A0A1G9RDE0_9BACT</name>
<dbReference type="SUPFAM" id="SSF50129">
    <property type="entry name" value="GroES-like"/>
    <property type="match status" value="1"/>
</dbReference>